<dbReference type="EMBL" id="NJPP01000033">
    <property type="protein sequence ID" value="PIT68691.1"/>
    <property type="molecule type" value="Genomic_DNA"/>
</dbReference>
<accession>A0A2M6UR85</accession>
<dbReference type="Proteomes" id="UP000230791">
    <property type="component" value="Unassembled WGS sequence"/>
</dbReference>
<evidence type="ECO:0000313" key="3">
    <source>
        <dbReference type="Proteomes" id="UP000230791"/>
    </source>
</evidence>
<feature type="transmembrane region" description="Helical" evidence="1">
    <location>
        <begin position="27"/>
        <end position="50"/>
    </location>
</feature>
<dbReference type="AlphaFoldDB" id="A0A2M6UR85"/>
<evidence type="ECO:0000313" key="2">
    <source>
        <dbReference type="EMBL" id="PIT68691.1"/>
    </source>
</evidence>
<protein>
    <submittedName>
        <fullName evidence="2">Uncharacterized protein</fullName>
    </submittedName>
</protein>
<keyword evidence="1" id="KW-0812">Transmembrane</keyword>
<dbReference type="RefSeq" id="WP_100131057.1">
    <property type="nucleotide sequence ID" value="NZ_CADDYJ010000025.1"/>
</dbReference>
<keyword evidence="1" id="KW-0472">Membrane</keyword>
<sequence length="110" mass="12896">MFHKNTSQRNLSWLKNQIVPKIKLKNIIILFIKNFKVDIFAILSALAAMLKPHLRNSTFILEKWKKALKKILAIYFLKLEMQHTLKKSTVSEKMSSNTWQAKCGSHRIKT</sequence>
<keyword evidence="1" id="KW-1133">Transmembrane helix</keyword>
<organism evidence="2 3">
    <name type="scientific">Bartonella tribocorum</name>
    <dbReference type="NCBI Taxonomy" id="85701"/>
    <lineage>
        <taxon>Bacteria</taxon>
        <taxon>Pseudomonadati</taxon>
        <taxon>Pseudomonadota</taxon>
        <taxon>Alphaproteobacteria</taxon>
        <taxon>Hyphomicrobiales</taxon>
        <taxon>Bartonellaceae</taxon>
        <taxon>Bartonella</taxon>
    </lineage>
</organism>
<reference evidence="2 3" key="1">
    <citation type="submission" date="2017-06" db="EMBL/GenBank/DDBJ databases">
        <title>Draft genome of Bartonella tribocorum C635.</title>
        <authorList>
            <person name="Hadjadj L."/>
            <person name="Jiyipong T."/>
            <person name="Diene S.M."/>
            <person name="Morand S."/>
            <person name="Rolain J.-M."/>
        </authorList>
    </citation>
    <scope>NUCLEOTIDE SEQUENCE [LARGE SCALE GENOMIC DNA]</scope>
    <source>
        <strain evidence="2 3">C635</strain>
    </source>
</reference>
<proteinExistence type="predicted"/>
<evidence type="ECO:0000256" key="1">
    <source>
        <dbReference type="SAM" id="Phobius"/>
    </source>
</evidence>
<name>A0A2M6UR85_9HYPH</name>
<comment type="caution">
    <text evidence="2">The sequence shown here is derived from an EMBL/GenBank/DDBJ whole genome shotgun (WGS) entry which is preliminary data.</text>
</comment>
<gene>
    <name evidence="2" type="ORF">CEV08_07595</name>
</gene>